<dbReference type="SUPFAM" id="SSF111369">
    <property type="entry name" value="HlyD-like secretion proteins"/>
    <property type="match status" value="3"/>
</dbReference>
<feature type="domain" description="Multidrug resistance protein MdtA-like alpha-helical hairpin" evidence="4">
    <location>
        <begin position="121"/>
        <end position="186"/>
    </location>
</feature>
<keyword evidence="3" id="KW-1133">Transmembrane helix</keyword>
<evidence type="ECO:0000313" key="8">
    <source>
        <dbReference type="Proteomes" id="UP001165678"/>
    </source>
</evidence>
<evidence type="ECO:0000256" key="2">
    <source>
        <dbReference type="SAM" id="Coils"/>
    </source>
</evidence>
<keyword evidence="3" id="KW-0472">Membrane</keyword>
<dbReference type="InterPro" id="IPR050739">
    <property type="entry name" value="MFP"/>
</dbReference>
<feature type="domain" description="Multidrug resistance protein MdtA-like barrel-sandwich hybrid" evidence="5">
    <location>
        <begin position="51"/>
        <end position="239"/>
    </location>
</feature>
<keyword evidence="8" id="KW-1185">Reference proteome</keyword>
<dbReference type="EMBL" id="JAPIVE010000002">
    <property type="protein sequence ID" value="MCX2524263.1"/>
    <property type="molecule type" value="Genomic_DNA"/>
</dbReference>
<accession>A0AA41ZLY3</accession>
<dbReference type="RefSeq" id="WP_265896156.1">
    <property type="nucleotide sequence ID" value="NZ_JAPIVE010000002.1"/>
</dbReference>
<evidence type="ECO:0000259" key="6">
    <source>
        <dbReference type="Pfam" id="PF25954"/>
    </source>
</evidence>
<gene>
    <name evidence="7" type="ORF">OQ287_08420</name>
</gene>
<dbReference type="Gene3D" id="2.40.50.100">
    <property type="match status" value="1"/>
</dbReference>
<reference evidence="7" key="1">
    <citation type="submission" date="2022-11" db="EMBL/GenBank/DDBJ databases">
        <title>Larsenimonas rhizosphaerae sp. nov., isolated from a tidal mudflat.</title>
        <authorList>
            <person name="Lee S.D."/>
            <person name="Kim I.S."/>
        </authorList>
    </citation>
    <scope>NUCLEOTIDE SEQUENCE</scope>
    <source>
        <strain evidence="7">GH2-1</strain>
    </source>
</reference>
<name>A0AA41ZLY3_9GAMM</name>
<dbReference type="InterPro" id="IPR058625">
    <property type="entry name" value="MdtA-like_BSH"/>
</dbReference>
<dbReference type="Proteomes" id="UP001165678">
    <property type="component" value="Unassembled WGS sequence"/>
</dbReference>
<dbReference type="AlphaFoldDB" id="A0AA41ZLY3"/>
<proteinExistence type="inferred from homology"/>
<evidence type="ECO:0000313" key="7">
    <source>
        <dbReference type="EMBL" id="MCX2524263.1"/>
    </source>
</evidence>
<feature type="coiled-coil region" evidence="2">
    <location>
        <begin position="91"/>
        <end position="146"/>
    </location>
</feature>
<keyword evidence="3" id="KW-0812">Transmembrane</keyword>
<dbReference type="Pfam" id="PF25876">
    <property type="entry name" value="HH_MFP_RND"/>
    <property type="match status" value="1"/>
</dbReference>
<dbReference type="InterPro" id="IPR058792">
    <property type="entry name" value="Beta-barrel_RND_2"/>
</dbReference>
<evidence type="ECO:0000259" key="4">
    <source>
        <dbReference type="Pfam" id="PF25876"/>
    </source>
</evidence>
<protein>
    <submittedName>
        <fullName evidence="7">HlyD family secretion protein</fullName>
    </submittedName>
</protein>
<dbReference type="PANTHER" id="PTHR30386:SF24">
    <property type="entry name" value="MULTIDRUG RESISTANCE EFFLUX PUMP"/>
    <property type="match status" value="1"/>
</dbReference>
<dbReference type="Gene3D" id="2.40.30.170">
    <property type="match status" value="1"/>
</dbReference>
<feature type="transmembrane region" description="Helical" evidence="3">
    <location>
        <begin position="12"/>
        <end position="33"/>
    </location>
</feature>
<dbReference type="Gene3D" id="1.10.287.470">
    <property type="entry name" value="Helix hairpin bin"/>
    <property type="match status" value="2"/>
</dbReference>
<evidence type="ECO:0000256" key="1">
    <source>
        <dbReference type="ARBA" id="ARBA00009477"/>
    </source>
</evidence>
<dbReference type="Pfam" id="PF25954">
    <property type="entry name" value="Beta-barrel_RND_2"/>
    <property type="match status" value="1"/>
</dbReference>
<feature type="domain" description="CusB-like beta-barrel" evidence="6">
    <location>
        <begin position="253"/>
        <end position="295"/>
    </location>
</feature>
<dbReference type="PANTHER" id="PTHR30386">
    <property type="entry name" value="MEMBRANE FUSION SUBUNIT OF EMRAB-TOLC MULTIDRUG EFFLUX PUMP"/>
    <property type="match status" value="1"/>
</dbReference>
<evidence type="ECO:0000256" key="3">
    <source>
        <dbReference type="SAM" id="Phobius"/>
    </source>
</evidence>
<keyword evidence="2" id="KW-0175">Coiled coil</keyword>
<comment type="similarity">
    <text evidence="1">Belongs to the membrane fusion protein (MFP) (TC 8.A.1) family.</text>
</comment>
<dbReference type="Pfam" id="PF25917">
    <property type="entry name" value="BSH_RND"/>
    <property type="match status" value="1"/>
</dbReference>
<sequence length="375" mass="40656">MASIARTWIKRLIIALVIVVLLLAGLWKGWHWWQAGRFIEETDNAYLHADSVAIRSELNTRVIGVNVDHNQRVHVGDTLVTLDPTDYQDDLAQARAQLAQARAAVTRAERSIELQKAVIEQRNADIASAAAQLKEARQTLSRTKTLVSKSYSSRQQLDSDQAGFDVAQARVSASKAALTSARRQLSVDGASLEDAEASRDNAQAALQAAQHQLDKTHITAPFGGVVGNVTVEPGTYAQPSLTLMTLVPVDSLYVVANYKETQVARMRVGQSVHIEVDAYPDTEFTGVVESLAPATGAQFSLLPQDNATGNFNKIVQRIPVRIRLTGPEKMLPYLHSGLSVVPSVDTRDEGQGLYVAAPLSGPVVRDITPRVPGAD</sequence>
<evidence type="ECO:0000259" key="5">
    <source>
        <dbReference type="Pfam" id="PF25917"/>
    </source>
</evidence>
<organism evidence="7 8">
    <name type="scientific">Larsenimonas rhizosphaerae</name>
    <dbReference type="NCBI Taxonomy" id="2944682"/>
    <lineage>
        <taxon>Bacteria</taxon>
        <taxon>Pseudomonadati</taxon>
        <taxon>Pseudomonadota</taxon>
        <taxon>Gammaproteobacteria</taxon>
        <taxon>Oceanospirillales</taxon>
        <taxon>Halomonadaceae</taxon>
        <taxon>Larsenimonas</taxon>
    </lineage>
</organism>
<dbReference type="InterPro" id="IPR058624">
    <property type="entry name" value="MdtA-like_HH"/>
</dbReference>
<dbReference type="GO" id="GO:0055085">
    <property type="term" value="P:transmembrane transport"/>
    <property type="evidence" value="ECO:0007669"/>
    <property type="project" value="InterPro"/>
</dbReference>
<comment type="caution">
    <text evidence="7">The sequence shown here is derived from an EMBL/GenBank/DDBJ whole genome shotgun (WGS) entry which is preliminary data.</text>
</comment>